<evidence type="ECO:0000313" key="2">
    <source>
        <dbReference type="EMBL" id="SPK77202.1"/>
    </source>
</evidence>
<organism evidence="2 3">
    <name type="scientific">Cupriavidus taiwanensis</name>
    <dbReference type="NCBI Taxonomy" id="164546"/>
    <lineage>
        <taxon>Bacteria</taxon>
        <taxon>Pseudomonadati</taxon>
        <taxon>Pseudomonadota</taxon>
        <taxon>Betaproteobacteria</taxon>
        <taxon>Burkholderiales</taxon>
        <taxon>Burkholderiaceae</taxon>
        <taxon>Cupriavidus</taxon>
    </lineage>
</organism>
<dbReference type="EMBL" id="LT991978">
    <property type="protein sequence ID" value="SPK77202.1"/>
    <property type="molecule type" value="Genomic_DNA"/>
</dbReference>
<feature type="transmembrane region" description="Helical" evidence="1">
    <location>
        <begin position="21"/>
        <end position="41"/>
    </location>
</feature>
<keyword evidence="2" id="KW-0614">Plasmid</keyword>
<name>A0A375IUU9_9BURK</name>
<keyword evidence="1" id="KW-0812">Transmembrane</keyword>
<dbReference type="AlphaFoldDB" id="A0A375IUU9"/>
<keyword evidence="1" id="KW-0472">Membrane</keyword>
<proteinExistence type="predicted"/>
<sequence length="89" mass="10142">MIRSYANGWEKQLATKIAFRYRVAIAVGTVMVGAIVAPAVYQRFAQDMTPTQVEKLVARLDPRVECDRFRAKLLAQSEASRLRGQRNMR</sequence>
<evidence type="ECO:0000313" key="3">
    <source>
        <dbReference type="Proteomes" id="UP000255505"/>
    </source>
</evidence>
<dbReference type="Proteomes" id="UP000255505">
    <property type="component" value="Plasmid III"/>
</dbReference>
<geneLocation type="plasmid" evidence="2">
    <name>III</name>
</geneLocation>
<evidence type="ECO:0008006" key="4">
    <source>
        <dbReference type="Google" id="ProtNLM"/>
    </source>
</evidence>
<reference evidence="2 3" key="1">
    <citation type="submission" date="2018-01" db="EMBL/GenBank/DDBJ databases">
        <authorList>
            <person name="Gaut B.S."/>
            <person name="Morton B.R."/>
            <person name="Clegg M.T."/>
            <person name="Duvall M.R."/>
        </authorList>
    </citation>
    <scope>NUCLEOTIDE SEQUENCE [LARGE SCALE GENOMIC DNA]</scope>
    <source>
        <strain evidence="2">Cupriavidus taiwanensis LMG 19425</strain>
        <plasmid evidence="3">Plasmid iii</plasmid>
    </source>
</reference>
<gene>
    <name evidence="2" type="ORF">CT19425_P30051</name>
</gene>
<keyword evidence="1" id="KW-1133">Transmembrane helix</keyword>
<protein>
    <recommendedName>
        <fullName evidence="4">Transmembrane protein</fullName>
    </recommendedName>
</protein>
<evidence type="ECO:0000256" key="1">
    <source>
        <dbReference type="SAM" id="Phobius"/>
    </source>
</evidence>
<accession>A0A375IUU9</accession>